<name>A0AAV9JD87_9PEZI</name>
<proteinExistence type="predicted"/>
<accession>A0AAV9JD87</accession>
<reference evidence="1 2" key="1">
    <citation type="submission" date="2021-11" db="EMBL/GenBank/DDBJ databases">
        <title>Black yeast isolated from Biological Soil Crust.</title>
        <authorList>
            <person name="Kurbessoian T."/>
        </authorList>
    </citation>
    <scope>NUCLEOTIDE SEQUENCE [LARGE SCALE GENOMIC DNA]</scope>
    <source>
        <strain evidence="1 2">CCFEE 5522</strain>
    </source>
</reference>
<evidence type="ECO:0000313" key="2">
    <source>
        <dbReference type="Proteomes" id="UP001324427"/>
    </source>
</evidence>
<gene>
    <name evidence="1" type="ORF">LTR36_005867</name>
</gene>
<organism evidence="1 2">
    <name type="scientific">Oleoguttula mirabilis</name>
    <dbReference type="NCBI Taxonomy" id="1507867"/>
    <lineage>
        <taxon>Eukaryota</taxon>
        <taxon>Fungi</taxon>
        <taxon>Dikarya</taxon>
        <taxon>Ascomycota</taxon>
        <taxon>Pezizomycotina</taxon>
        <taxon>Dothideomycetes</taxon>
        <taxon>Dothideomycetidae</taxon>
        <taxon>Mycosphaerellales</taxon>
        <taxon>Teratosphaeriaceae</taxon>
        <taxon>Oleoguttula</taxon>
    </lineage>
</organism>
<protein>
    <submittedName>
        <fullName evidence="1">Uncharacterized protein</fullName>
    </submittedName>
</protein>
<dbReference type="EMBL" id="JAVFHQ010000035">
    <property type="protein sequence ID" value="KAK4543090.1"/>
    <property type="molecule type" value="Genomic_DNA"/>
</dbReference>
<sequence length="570" mass="64874">MASSQISPYSGTLKTLLLDLAEKAVDNAEEVRRETTNLLCVTVPEEANAESTHRLYDIDKAYHNKLIVTLFVARMCRNARYQQPHRLQRLLDRLEACAETAQDMVKAYRADATKHAVKDFDLFVAKMRQVRLAADMLRISHASISALGDLHQTPATLDAQVPKTFGLKDGQSVQMSPEDYYMPVDRTRFRYEWKMDAMRLHSEGCLTQVEMDRVVIEKREVEFEGIATPKKPIREVPYAYQYKKLNSINALWLSPMTDACFNKSSRADYAKLLEAVQGAEAAGQDPEFSKERAYNPAELARGLATLQIDLGLVMHDDESVIIWPLGQRRESKGRAVIIACRRGACCDQEWVYKAIRLLGKADPWLQHSSAQNSPLDRADPTSTSFPFLRLPAELRNEVYDYYLHPRGHRDRRVFVLEGRRWQPGMRINVLDSPDLCLASRQLWKEALPLHLTNQIISVDVTGRKWGECRASSSYLAQNVLSVETRCMSRMPSTAWLMTVLLFIRSSIVVIKLQTESPGFALTVECADETRVQEHEVQLRELVQILVDDKETGGFSVRDVAVIADFLSKHR</sequence>
<evidence type="ECO:0000313" key="1">
    <source>
        <dbReference type="EMBL" id="KAK4543090.1"/>
    </source>
</evidence>
<keyword evidence="2" id="KW-1185">Reference proteome</keyword>
<dbReference type="AlphaFoldDB" id="A0AAV9JD87"/>
<dbReference type="Proteomes" id="UP001324427">
    <property type="component" value="Unassembled WGS sequence"/>
</dbReference>
<comment type="caution">
    <text evidence="1">The sequence shown here is derived from an EMBL/GenBank/DDBJ whole genome shotgun (WGS) entry which is preliminary data.</text>
</comment>